<dbReference type="PATRIC" id="fig|314722.6.peg.608"/>
<dbReference type="Proteomes" id="UP000033067">
    <property type="component" value="Chromosome"/>
</dbReference>
<dbReference type="PANTHER" id="PTHR46523">
    <property type="entry name" value="DCTP PYROPHOSPHATASE 1"/>
    <property type="match status" value="1"/>
</dbReference>
<dbReference type="Pfam" id="PF12643">
    <property type="entry name" value="MazG-like"/>
    <property type="match status" value="1"/>
</dbReference>
<gene>
    <name evidence="1" type="ORF">WQ53_02905</name>
</gene>
<dbReference type="SUPFAM" id="SSF101386">
    <property type="entry name" value="all-alpha NTP pyrophosphatases"/>
    <property type="match status" value="1"/>
</dbReference>
<sequence>MSREIEELQIALRRFAEERDWGQFHTPKNLAASLSIEAAEVLEHFQWLTDEQSRQLTEEQRLKVGHEIADVLLYLLQLSDKLGIDPLAAAREKLAINAAKYPADKARGSSRKYTEL</sequence>
<keyword evidence="2" id="KW-1185">Reference proteome</keyword>
<organism evidence="1 2">
    <name type="scientific">Pseudoxanthomonas suwonensis</name>
    <dbReference type="NCBI Taxonomy" id="314722"/>
    <lineage>
        <taxon>Bacteria</taxon>
        <taxon>Pseudomonadati</taxon>
        <taxon>Pseudomonadota</taxon>
        <taxon>Gammaproteobacteria</taxon>
        <taxon>Lysobacterales</taxon>
        <taxon>Lysobacteraceae</taxon>
        <taxon>Pseudoxanthomonas</taxon>
    </lineage>
</organism>
<reference evidence="1 2" key="1">
    <citation type="journal article" date="2015" name="Genome Announc.">
        <title>Complete Genome Sequence of Pseudoxanthomonas suwonensis Strain J1, a Cellulose-Degrading Bacterium Isolated from Leaf- and Wood-Enriched Soil.</title>
        <authorList>
            <person name="Hou L."/>
            <person name="Jiang J."/>
            <person name="Xu Z."/>
            <person name="Zhou Y."/>
            <person name="Leung F.C."/>
        </authorList>
    </citation>
    <scope>NUCLEOTIDE SEQUENCE [LARGE SCALE GENOMIC DNA]</scope>
    <source>
        <strain evidence="1 2">J1</strain>
    </source>
</reference>
<dbReference type="PIRSF" id="PIRSF029826">
    <property type="entry name" value="UCP029826_pph"/>
    <property type="match status" value="1"/>
</dbReference>
<dbReference type="CDD" id="cd11537">
    <property type="entry name" value="NTP-PPase_RS21-C6_like"/>
    <property type="match status" value="1"/>
</dbReference>
<dbReference type="PANTHER" id="PTHR46523:SF1">
    <property type="entry name" value="DCTP PYROPHOSPHATASE 1"/>
    <property type="match status" value="1"/>
</dbReference>
<dbReference type="InterPro" id="IPR025984">
    <property type="entry name" value="DCTPP"/>
</dbReference>
<evidence type="ECO:0000313" key="2">
    <source>
        <dbReference type="Proteomes" id="UP000033067"/>
    </source>
</evidence>
<proteinExistence type="predicted"/>
<dbReference type="GO" id="GO:0009143">
    <property type="term" value="P:nucleoside triphosphate catabolic process"/>
    <property type="evidence" value="ECO:0007669"/>
    <property type="project" value="InterPro"/>
</dbReference>
<dbReference type="AlphaFoldDB" id="A0A0E3Z5M0"/>
<protein>
    <submittedName>
        <fullName evidence="1">Nucleotide pyrophosphohydrolase</fullName>
    </submittedName>
</protein>
<dbReference type="GO" id="GO:0047429">
    <property type="term" value="F:nucleoside triphosphate diphosphatase activity"/>
    <property type="evidence" value="ECO:0007669"/>
    <property type="project" value="InterPro"/>
</dbReference>
<dbReference type="InterPro" id="IPR052555">
    <property type="entry name" value="dCTP_Pyrophosphatase"/>
</dbReference>
<dbReference type="KEGG" id="psuw:WQ53_02905"/>
<dbReference type="Gene3D" id="1.10.287.1080">
    <property type="entry name" value="MazG-like"/>
    <property type="match status" value="1"/>
</dbReference>
<accession>A0A0E3Z5M0</accession>
<keyword evidence="1" id="KW-0378">Hydrolase</keyword>
<evidence type="ECO:0000313" key="1">
    <source>
        <dbReference type="EMBL" id="AKC88149.1"/>
    </source>
</evidence>
<dbReference type="EMBL" id="CP011144">
    <property type="protein sequence ID" value="AKC88149.1"/>
    <property type="molecule type" value="Genomic_DNA"/>
</dbReference>
<name>A0A0E3Z5M0_9GAMM</name>
<dbReference type="RefSeq" id="WP_052633894.1">
    <property type="nucleotide sequence ID" value="NZ_CP011144.1"/>
</dbReference>